<dbReference type="HOGENOM" id="CLU_124172_0_0_1"/>
<accession>A0C5I2</accession>
<feature type="chain" id="PRO_5002622778" description="NADH:ubiquinone oxidoreductase intermediate-associated protein 30 domain-containing protein" evidence="1">
    <location>
        <begin position="21"/>
        <end position="179"/>
    </location>
</feature>
<dbReference type="GeneID" id="5019231"/>
<name>A0C5I2_PARTE</name>
<organism evidence="2 3">
    <name type="scientific">Paramecium tetraurelia</name>
    <dbReference type="NCBI Taxonomy" id="5888"/>
    <lineage>
        <taxon>Eukaryota</taxon>
        <taxon>Sar</taxon>
        <taxon>Alveolata</taxon>
        <taxon>Ciliophora</taxon>
        <taxon>Intramacronucleata</taxon>
        <taxon>Oligohymenophorea</taxon>
        <taxon>Peniculida</taxon>
        <taxon>Parameciidae</taxon>
        <taxon>Paramecium</taxon>
    </lineage>
</organism>
<dbReference type="OrthoDB" id="305366at2759"/>
<proteinExistence type="predicted"/>
<dbReference type="InParanoid" id="A0C5I2"/>
<evidence type="ECO:0000256" key="1">
    <source>
        <dbReference type="SAM" id="SignalP"/>
    </source>
</evidence>
<evidence type="ECO:0000313" key="2">
    <source>
        <dbReference type="EMBL" id="CAK66049.1"/>
    </source>
</evidence>
<dbReference type="Proteomes" id="UP000000600">
    <property type="component" value="Unassembled WGS sequence"/>
</dbReference>
<dbReference type="OMA" id="WDAQARY"/>
<dbReference type="RefSeq" id="XP_001433446.1">
    <property type="nucleotide sequence ID" value="XM_001433409.1"/>
</dbReference>
<feature type="signal peptide" evidence="1">
    <location>
        <begin position="1"/>
        <end position="20"/>
    </location>
</feature>
<dbReference type="KEGG" id="ptm:GSPATT00006548001"/>
<dbReference type="EMBL" id="CT868041">
    <property type="protein sequence ID" value="CAK66049.1"/>
    <property type="molecule type" value="Genomic_DNA"/>
</dbReference>
<evidence type="ECO:0008006" key="4">
    <source>
        <dbReference type="Google" id="ProtNLM"/>
    </source>
</evidence>
<keyword evidence="3" id="KW-1185">Reference proteome</keyword>
<keyword evidence="1" id="KW-0732">Signal</keyword>
<evidence type="ECO:0000313" key="3">
    <source>
        <dbReference type="Proteomes" id="UP000000600"/>
    </source>
</evidence>
<gene>
    <name evidence="2" type="ORF">GSPATT00006548001</name>
</gene>
<dbReference type="AlphaFoldDB" id="A0C5I2"/>
<protein>
    <recommendedName>
        <fullName evidence="4">NADH:ubiquinone oxidoreductase intermediate-associated protein 30 domain-containing protein</fullName>
    </recommendedName>
</protein>
<reference evidence="2 3" key="1">
    <citation type="journal article" date="2006" name="Nature">
        <title>Global trends of whole-genome duplications revealed by the ciliate Paramecium tetraurelia.</title>
        <authorList>
            <consortium name="Genoscope"/>
            <person name="Aury J.-M."/>
            <person name="Jaillon O."/>
            <person name="Duret L."/>
            <person name="Noel B."/>
            <person name="Jubin C."/>
            <person name="Porcel B.M."/>
            <person name="Segurens B."/>
            <person name="Daubin V."/>
            <person name="Anthouard V."/>
            <person name="Aiach N."/>
            <person name="Arnaiz O."/>
            <person name="Billaut A."/>
            <person name="Beisson J."/>
            <person name="Blanc I."/>
            <person name="Bouhouche K."/>
            <person name="Camara F."/>
            <person name="Duharcourt S."/>
            <person name="Guigo R."/>
            <person name="Gogendeau D."/>
            <person name="Katinka M."/>
            <person name="Keller A.-M."/>
            <person name="Kissmehl R."/>
            <person name="Klotz C."/>
            <person name="Koll F."/>
            <person name="Le Moue A."/>
            <person name="Lepere C."/>
            <person name="Malinsky S."/>
            <person name="Nowacki M."/>
            <person name="Nowak J.K."/>
            <person name="Plattner H."/>
            <person name="Poulain J."/>
            <person name="Ruiz F."/>
            <person name="Serrano V."/>
            <person name="Zagulski M."/>
            <person name="Dessen P."/>
            <person name="Betermier M."/>
            <person name="Weissenbach J."/>
            <person name="Scarpelli C."/>
            <person name="Schachter V."/>
            <person name="Sperling L."/>
            <person name="Meyer E."/>
            <person name="Cohen J."/>
            <person name="Wincker P."/>
        </authorList>
    </citation>
    <scope>NUCLEOTIDE SEQUENCE [LARGE SCALE GENOMIC DNA]</scope>
    <source>
        <strain evidence="2 3">Stock d4-2</strain>
    </source>
</reference>
<sequence length="179" mass="20768">MYKFYLSLLLITFLISQSYSQVYGCQRVKQLKSILRGNNKNVISYENGSLLASRKQNLFNGSGKSTGILFRNEIYENSLDLKGTYCSISYSLIINLRQNYELNNLILWLWDGETRYYNLIVYAIYSEKETIIFDSVSASAIVHIKFPVQIVQLFRIYNRNGNTSSQSTNIVKVEAFYRV</sequence>